<keyword evidence="3" id="KW-1185">Reference proteome</keyword>
<accession>A0A6A8MDD6</accession>
<dbReference type="Proteomes" id="UP000438120">
    <property type="component" value="Unassembled WGS sequence"/>
</dbReference>
<evidence type="ECO:0000313" key="2">
    <source>
        <dbReference type="EMBL" id="MST86350.1"/>
    </source>
</evidence>
<comment type="caution">
    <text evidence="2">The sequence shown here is derived from an EMBL/GenBank/DDBJ whole genome shotgun (WGS) entry which is preliminary data.</text>
</comment>
<name>A0A6A8MDD6_9LACO</name>
<protein>
    <submittedName>
        <fullName evidence="2">DUF1146 domain-containing protein</fullName>
    </submittedName>
</protein>
<proteinExistence type="predicted"/>
<feature type="transmembrane region" description="Helical" evidence="1">
    <location>
        <begin position="6"/>
        <end position="26"/>
    </location>
</feature>
<dbReference type="OrthoDB" id="2317538at2"/>
<keyword evidence="1" id="KW-0812">Transmembrane</keyword>
<gene>
    <name evidence="2" type="ORF">FYJ62_01460</name>
</gene>
<dbReference type="Pfam" id="PF06612">
    <property type="entry name" value="DUF1146"/>
    <property type="match status" value="1"/>
</dbReference>
<feature type="transmembrane region" description="Helical" evidence="1">
    <location>
        <begin position="46"/>
        <end position="66"/>
    </location>
</feature>
<organism evidence="2 3">
    <name type="scientific">Lactobacillus porci</name>
    <dbReference type="NCBI Taxonomy" id="2012477"/>
    <lineage>
        <taxon>Bacteria</taxon>
        <taxon>Bacillati</taxon>
        <taxon>Bacillota</taxon>
        <taxon>Bacilli</taxon>
        <taxon>Lactobacillales</taxon>
        <taxon>Lactobacillaceae</taxon>
        <taxon>Lactobacillus</taxon>
    </lineage>
</organism>
<evidence type="ECO:0000313" key="3">
    <source>
        <dbReference type="Proteomes" id="UP000438120"/>
    </source>
</evidence>
<dbReference type="EMBL" id="VUMX01000002">
    <property type="protein sequence ID" value="MST86350.1"/>
    <property type="molecule type" value="Genomic_DNA"/>
</dbReference>
<dbReference type="AlphaFoldDB" id="A0A6A8MDD6"/>
<dbReference type="RefSeq" id="WP_154547023.1">
    <property type="nucleotide sequence ID" value="NZ_VUMX01000002.1"/>
</dbReference>
<dbReference type="InterPro" id="IPR009526">
    <property type="entry name" value="DUF1146"/>
</dbReference>
<sequence>MRQLGIHAVLSIVIYLVAIALAFQAVKAVKIENLIRSDKPFEAQTFLIFTAIALGYLVAQFVISFIDSSLQLSNLF</sequence>
<keyword evidence="1" id="KW-1133">Transmembrane helix</keyword>
<reference evidence="2 3" key="1">
    <citation type="submission" date="2019-08" db="EMBL/GenBank/DDBJ databases">
        <title>In-depth cultivation of the pig gut microbiome towards novel bacterial diversity and tailored functional studies.</title>
        <authorList>
            <person name="Wylensek D."/>
            <person name="Hitch T.C.A."/>
            <person name="Clavel T."/>
        </authorList>
    </citation>
    <scope>NUCLEOTIDE SEQUENCE [LARGE SCALE GENOMIC DNA]</scope>
    <source>
        <strain evidence="2 3">Bifido-178-WT-2B</strain>
    </source>
</reference>
<evidence type="ECO:0000256" key="1">
    <source>
        <dbReference type="SAM" id="Phobius"/>
    </source>
</evidence>
<keyword evidence="1" id="KW-0472">Membrane</keyword>